<dbReference type="InterPro" id="IPR002307">
    <property type="entry name" value="Tyr-tRNA-ligase"/>
</dbReference>
<dbReference type="GO" id="GO:0005524">
    <property type="term" value="F:ATP binding"/>
    <property type="evidence" value="ECO:0007669"/>
    <property type="project" value="UniProtKB-UniRule"/>
</dbReference>
<evidence type="ECO:0000256" key="2">
    <source>
        <dbReference type="ARBA" id="ARBA00022741"/>
    </source>
</evidence>
<comment type="function">
    <text evidence="8">Catalyzes the attachment of tyrosine to tRNA(Tyr) in a two-step reaction: tyrosine is first activated by ATP to form Tyr-AMP and then transferred to the acceptor end of tRNA(Tyr).</text>
</comment>
<evidence type="ECO:0000313" key="10">
    <source>
        <dbReference type="EMBL" id="AYN65402.1"/>
    </source>
</evidence>
<evidence type="ECO:0000256" key="1">
    <source>
        <dbReference type="ARBA" id="ARBA00022598"/>
    </source>
</evidence>
<comment type="similarity">
    <text evidence="8">Belongs to the class-I aminoacyl-tRNA synthetase family. TyrS type 1 subfamily.</text>
</comment>
<feature type="short sequence motif" description="'HIGH' region" evidence="8">
    <location>
        <begin position="39"/>
        <end position="48"/>
    </location>
</feature>
<dbReference type="Gene3D" id="3.10.290.10">
    <property type="entry name" value="RNA-binding S4 domain"/>
    <property type="match status" value="1"/>
</dbReference>
<dbReference type="GO" id="GO:0006437">
    <property type="term" value="P:tyrosyl-tRNA aminoacylation"/>
    <property type="evidence" value="ECO:0007669"/>
    <property type="project" value="UniProtKB-UniRule"/>
</dbReference>
<comment type="subcellular location">
    <subcellularLocation>
        <location evidence="8">Cytoplasm</location>
    </subcellularLocation>
</comment>
<dbReference type="Pfam" id="PF22421">
    <property type="entry name" value="SYY_C-terminal"/>
    <property type="match status" value="1"/>
</dbReference>
<dbReference type="PANTHER" id="PTHR11766">
    <property type="entry name" value="TYROSYL-TRNA SYNTHETASE"/>
    <property type="match status" value="1"/>
</dbReference>
<dbReference type="InterPro" id="IPR001412">
    <property type="entry name" value="aa-tRNA-synth_I_CS"/>
</dbReference>
<keyword evidence="6 8" id="KW-0030">Aminoacyl-tRNA synthetase</keyword>
<dbReference type="NCBIfam" id="TIGR00234">
    <property type="entry name" value="tyrS"/>
    <property type="match status" value="1"/>
</dbReference>
<protein>
    <recommendedName>
        <fullName evidence="8">Tyrosine--tRNA ligase</fullName>
        <ecNumber evidence="8">6.1.1.1</ecNumber>
    </recommendedName>
    <alternativeName>
        <fullName evidence="8">Tyrosyl-tRNA synthetase</fullName>
        <shortName evidence="8">TyrRS</shortName>
    </alternativeName>
</protein>
<evidence type="ECO:0000256" key="5">
    <source>
        <dbReference type="ARBA" id="ARBA00022917"/>
    </source>
</evidence>
<dbReference type="InterPro" id="IPR054608">
    <property type="entry name" value="SYY-like_C"/>
</dbReference>
<reference evidence="10 11" key="2">
    <citation type="submission" date="2018-10" db="EMBL/GenBank/DDBJ databases">
        <title>Detection and isolation of Mycoplasma hominis as a predominant microorganism from pelvic cavity of patient with salpingitis and tubo-ovarian abscess.</title>
        <authorList>
            <person name="Guschin A.E."/>
            <person name="Khayrullina G.A."/>
            <person name="Rakovskaya I.V."/>
            <person name="Shelenkov A.A."/>
            <person name="Shagin D.A."/>
        </authorList>
    </citation>
    <scope>NUCLEOTIDE SEQUENCE [LARGE SCALE GENOMIC DNA]</scope>
    <source>
        <strain evidence="11">TOA</strain>
    </source>
</reference>
<dbReference type="InterPro" id="IPR036986">
    <property type="entry name" value="S4_RNA-bd_sf"/>
</dbReference>
<keyword evidence="5 8" id="KW-0648">Protein biosynthesis</keyword>
<evidence type="ECO:0000256" key="6">
    <source>
        <dbReference type="ARBA" id="ARBA00023146"/>
    </source>
</evidence>
<evidence type="ECO:0000259" key="9">
    <source>
        <dbReference type="Pfam" id="PF22421"/>
    </source>
</evidence>
<accession>A0A454C9K6</accession>
<feature type="binding site" evidence="8">
    <location>
        <position position="165"/>
    </location>
    <ligand>
        <name>L-tyrosine</name>
        <dbReference type="ChEBI" id="CHEBI:58315"/>
    </ligand>
</feature>
<feature type="short sequence motif" description="'KMSKS' region" evidence="8">
    <location>
        <begin position="223"/>
        <end position="227"/>
    </location>
</feature>
<dbReference type="Gene3D" id="1.10.240.10">
    <property type="entry name" value="Tyrosyl-Transfer RNA Synthetase"/>
    <property type="match status" value="1"/>
</dbReference>
<dbReference type="RefSeq" id="WP_036438507.1">
    <property type="nucleotide sequence ID" value="NZ_CP033021.1"/>
</dbReference>
<feature type="binding site" evidence="8">
    <location>
        <position position="161"/>
    </location>
    <ligand>
        <name>L-tyrosine</name>
        <dbReference type="ChEBI" id="CHEBI:58315"/>
    </ligand>
</feature>
<dbReference type="GO" id="GO:0003723">
    <property type="term" value="F:RNA binding"/>
    <property type="evidence" value="ECO:0007669"/>
    <property type="project" value="UniProtKB-KW"/>
</dbReference>
<name>A0A454C9K6_METHO</name>
<dbReference type="Proteomes" id="UP000029712">
    <property type="component" value="Chromosome"/>
</dbReference>
<dbReference type="PRINTS" id="PR01040">
    <property type="entry name" value="TRNASYNTHTYR"/>
</dbReference>
<dbReference type="GO" id="GO:0005829">
    <property type="term" value="C:cytosol"/>
    <property type="evidence" value="ECO:0007669"/>
    <property type="project" value="TreeGrafter"/>
</dbReference>
<dbReference type="HAMAP" id="MF_02006">
    <property type="entry name" value="Tyr_tRNA_synth_type1"/>
    <property type="match status" value="1"/>
</dbReference>
<dbReference type="PROSITE" id="PS00178">
    <property type="entry name" value="AA_TRNA_LIGASE_I"/>
    <property type="match status" value="1"/>
</dbReference>
<evidence type="ECO:0000256" key="4">
    <source>
        <dbReference type="ARBA" id="ARBA00022884"/>
    </source>
</evidence>
<dbReference type="EC" id="6.1.1.1" evidence="8"/>
<comment type="catalytic activity">
    <reaction evidence="7 8">
        <text>tRNA(Tyr) + L-tyrosine + ATP = L-tyrosyl-tRNA(Tyr) + AMP + diphosphate + H(+)</text>
        <dbReference type="Rhea" id="RHEA:10220"/>
        <dbReference type="Rhea" id="RHEA-COMP:9706"/>
        <dbReference type="Rhea" id="RHEA-COMP:9707"/>
        <dbReference type="ChEBI" id="CHEBI:15378"/>
        <dbReference type="ChEBI" id="CHEBI:30616"/>
        <dbReference type="ChEBI" id="CHEBI:33019"/>
        <dbReference type="ChEBI" id="CHEBI:58315"/>
        <dbReference type="ChEBI" id="CHEBI:78442"/>
        <dbReference type="ChEBI" id="CHEBI:78536"/>
        <dbReference type="ChEBI" id="CHEBI:456215"/>
        <dbReference type="EC" id="6.1.1.1"/>
    </reaction>
</comment>
<proteinExistence type="inferred from homology"/>
<keyword evidence="3 8" id="KW-0067">ATP-binding</keyword>
<dbReference type="InterPro" id="IPR024107">
    <property type="entry name" value="Tyr-tRNA-ligase_bac_1"/>
</dbReference>
<dbReference type="InterPro" id="IPR024088">
    <property type="entry name" value="Tyr-tRNA-ligase_bac-type"/>
</dbReference>
<comment type="subunit">
    <text evidence="8">Homodimer.</text>
</comment>
<keyword evidence="1 8" id="KW-0436">Ligase</keyword>
<dbReference type="Gene3D" id="3.40.50.620">
    <property type="entry name" value="HUPs"/>
    <property type="match status" value="1"/>
</dbReference>
<dbReference type="FunFam" id="1.10.240.10:FF:000001">
    <property type="entry name" value="Tyrosine--tRNA ligase"/>
    <property type="match status" value="1"/>
</dbReference>
<evidence type="ECO:0000256" key="8">
    <source>
        <dbReference type="HAMAP-Rule" id="MF_02006"/>
    </source>
</evidence>
<keyword evidence="4" id="KW-0694">RNA-binding</keyword>
<evidence type="ECO:0000256" key="3">
    <source>
        <dbReference type="ARBA" id="ARBA00022840"/>
    </source>
</evidence>
<dbReference type="SUPFAM" id="SSF55174">
    <property type="entry name" value="Alpha-L RNA-binding motif"/>
    <property type="match status" value="1"/>
</dbReference>
<evidence type="ECO:0000256" key="7">
    <source>
        <dbReference type="ARBA" id="ARBA00048248"/>
    </source>
</evidence>
<evidence type="ECO:0000313" key="11">
    <source>
        <dbReference type="Proteomes" id="UP000029712"/>
    </source>
</evidence>
<sequence length="411" mass="47123">MQKNILDDLKSRGVLNNISSEEKFNNISLGTGVYTGFDPTAKSLHLGNYLQILSLLRFKKAGYKPIAILGGITGMIGDPSFRNSERKFLDQETLLQNKNAIKNQLQKFGLEVIDNLDFYKHWTVVDFLRNIGKLINVNYLLEKDSITTRLANGLTFTEFSYTLLQGWDFKCLYENHNVKIQMGGSDQWGNITTGLEIIRKLHGESADAVAMTFNLLVDENGKKFGKSTGGGSLWLDPNMTSPYSIYQFLLNQSDVKIEEYLKWLTFLEVEEINEIMTQHNENKTKRIAQKKLAFELVKDIHGVDIANKCIRISEILFNKSNEELNIEDISMLLGYLPCVEVKEGEKFIEILKNNQIVSSNREAREFISKNTFLIDNNIINDENYSITFNKFNGQYALLKKGKKDFYILKRI</sequence>
<dbReference type="CDD" id="cd00805">
    <property type="entry name" value="TyrRS_core"/>
    <property type="match status" value="1"/>
</dbReference>
<dbReference type="SUPFAM" id="SSF52374">
    <property type="entry name" value="Nucleotidylyl transferase"/>
    <property type="match status" value="1"/>
</dbReference>
<dbReference type="InterPro" id="IPR002305">
    <property type="entry name" value="aa-tRNA-synth_Ic"/>
</dbReference>
<feature type="binding site" evidence="8">
    <location>
        <position position="34"/>
    </location>
    <ligand>
        <name>L-tyrosine</name>
        <dbReference type="ChEBI" id="CHEBI:58315"/>
    </ligand>
</feature>
<reference evidence="10 11" key="1">
    <citation type="submission" date="2014-08" db="EMBL/GenBank/DDBJ databases">
        <authorList>
            <person name="Kuleshov K."/>
            <person name="Dedkov V."/>
            <person name="Markelov M."/>
            <person name="Pimkina E."/>
        </authorList>
    </citation>
    <scope>NUCLEOTIDE SEQUENCE [LARGE SCALE GENOMIC DNA]</scope>
    <source>
        <strain evidence="11">TOA</strain>
    </source>
</reference>
<dbReference type="Pfam" id="PF00579">
    <property type="entry name" value="tRNA-synt_1b"/>
    <property type="match status" value="1"/>
</dbReference>
<dbReference type="EMBL" id="CP033021">
    <property type="protein sequence ID" value="AYN65402.1"/>
    <property type="molecule type" value="Genomic_DNA"/>
</dbReference>
<feature type="binding site" evidence="8">
    <location>
        <position position="226"/>
    </location>
    <ligand>
        <name>ATP</name>
        <dbReference type="ChEBI" id="CHEBI:30616"/>
    </ligand>
</feature>
<keyword evidence="2 8" id="KW-0547">Nucleotide-binding</keyword>
<dbReference type="PANTHER" id="PTHR11766:SF0">
    <property type="entry name" value="TYROSINE--TRNA LIGASE, MITOCHONDRIAL"/>
    <property type="match status" value="1"/>
</dbReference>
<dbReference type="GO" id="GO:0004831">
    <property type="term" value="F:tyrosine-tRNA ligase activity"/>
    <property type="evidence" value="ECO:0007669"/>
    <property type="project" value="UniProtKB-UniRule"/>
</dbReference>
<feature type="domain" description="Tyrosine--tRNA ligase SYY-like C-terminal" evidence="9">
    <location>
        <begin position="330"/>
        <end position="407"/>
    </location>
</feature>
<organism evidence="10 11">
    <name type="scientific">Metamycoplasma hominis</name>
    <name type="common">Mycoplasma hominis</name>
    <dbReference type="NCBI Taxonomy" id="2098"/>
    <lineage>
        <taxon>Bacteria</taxon>
        <taxon>Bacillati</taxon>
        <taxon>Mycoplasmatota</taxon>
        <taxon>Mycoplasmoidales</taxon>
        <taxon>Metamycoplasmataceae</taxon>
        <taxon>Metamycoplasma</taxon>
    </lineage>
</organism>
<keyword evidence="8" id="KW-0963">Cytoplasm</keyword>
<dbReference type="InterPro" id="IPR014729">
    <property type="entry name" value="Rossmann-like_a/b/a_fold"/>
</dbReference>
<dbReference type="OrthoDB" id="9804243at2"/>
<dbReference type="AlphaFoldDB" id="A0A454C9K6"/>
<gene>
    <name evidence="8" type="primary">tyrS</name>
    <name evidence="10" type="ORF">KN71_001700</name>
</gene>